<evidence type="ECO:0000313" key="2">
    <source>
        <dbReference type="EMBL" id="SNU33957.1"/>
    </source>
</evidence>
<dbReference type="RefSeq" id="WP_098140365.1">
    <property type="nucleotide sequence ID" value="NZ_FZTC01000015.1"/>
</dbReference>
<dbReference type="Proteomes" id="UP000220639">
    <property type="component" value="Unassembled WGS sequence"/>
</dbReference>
<evidence type="ECO:0000259" key="1">
    <source>
        <dbReference type="Pfam" id="PF14280"/>
    </source>
</evidence>
<name>A0A285AZ74_9ENTR</name>
<dbReference type="InterPro" id="IPR025375">
    <property type="entry name" value="DUF4365"/>
</dbReference>
<evidence type="ECO:0000313" key="3">
    <source>
        <dbReference type="Proteomes" id="UP000220639"/>
    </source>
</evidence>
<feature type="domain" description="DUF4365" evidence="1">
    <location>
        <begin position="22"/>
        <end position="137"/>
    </location>
</feature>
<accession>A0A285AZ74</accession>
<proteinExistence type="predicted"/>
<dbReference type="Pfam" id="PF14280">
    <property type="entry name" value="DUF4365"/>
    <property type="match status" value="1"/>
</dbReference>
<sequence length="299" mass="34134">MKAPKTELISRAGVYFAGYALSISGIIFRETSSSDIGIDGQIELVDKDGSATGMLAGVQIKSGDSFVDHKKRVFTFKASKEHYKYWANLTIPSIGIVFSPKLKTAAWFNLENHSKEIISNNSSSTIIQKIDISNELSIENSPCCYLINYIRNYYKRPITEEKLNNFDSLDSDNKTSNTDKIIIWKRLTAAFFSSESNPEVIYDVGYRLSWHFPVVTNEQRNFFKERLNKITIPELYNVIKGVIFAYENDCDRGFELITDLLKYKTDIIKMLSELMKSNLPTPKEILLLKDIIDCLVQDI</sequence>
<gene>
    <name evidence="2" type="ORF">KOSB73_220076</name>
</gene>
<reference evidence="3" key="1">
    <citation type="submission" date="2017-08" db="EMBL/GenBank/DDBJ databases">
        <authorList>
            <person name="Brisse S."/>
        </authorList>
    </citation>
    <scope>NUCLEOTIDE SEQUENCE [LARGE SCALE GENOMIC DNA]</scope>
    <source>
        <strain evidence="3">06D021</strain>
    </source>
</reference>
<dbReference type="EMBL" id="FZTC01000015">
    <property type="protein sequence ID" value="SNU33957.1"/>
    <property type="molecule type" value="Genomic_DNA"/>
</dbReference>
<organism evidence="2 3">
    <name type="scientific">Klebsiella grimontii</name>
    <dbReference type="NCBI Taxonomy" id="2058152"/>
    <lineage>
        <taxon>Bacteria</taxon>
        <taxon>Pseudomonadati</taxon>
        <taxon>Pseudomonadota</taxon>
        <taxon>Gammaproteobacteria</taxon>
        <taxon>Enterobacterales</taxon>
        <taxon>Enterobacteriaceae</taxon>
        <taxon>Klebsiella/Raoultella group</taxon>
        <taxon>Klebsiella</taxon>
    </lineage>
</organism>
<dbReference type="AlphaFoldDB" id="A0A285AZ74"/>
<protein>
    <recommendedName>
        <fullName evidence="1">DUF4365 domain-containing protein</fullName>
    </recommendedName>
</protein>